<accession>A0AAW8R1U5</accession>
<keyword evidence="1" id="KW-0732">Signal</keyword>
<sequence length="197" mass="22087">MNVNTTKNLITKTLLTLGTVMALAACAVEPALMVNTESKQAVQNYTTFSWVKDDPMFINGDFQPSPQMSAKVMESIKKELETKGYRFTEERTNADLVVLFSVGANEKTEFEKFPNYFSENARWMSNYQDGDVGEVTKVTVLHAGIAIDVFDREKREAVWYGSAKRKLKEHDEASAILDPEGLSKSVQVLLTEFPKAS</sequence>
<reference evidence="3 4" key="1">
    <citation type="submission" date="2023-09" db="EMBL/GenBank/DDBJ databases">
        <authorList>
            <person name="Rey-Velasco X."/>
        </authorList>
    </citation>
    <scope>NUCLEOTIDE SEQUENCE [LARGE SCALE GENOMIC DNA]</scope>
    <source>
        <strain evidence="3 4">W409</strain>
    </source>
</reference>
<evidence type="ECO:0000313" key="3">
    <source>
        <dbReference type="EMBL" id="MDT0582404.1"/>
    </source>
</evidence>
<comment type="caution">
    <text evidence="3">The sequence shown here is derived from an EMBL/GenBank/DDBJ whole genome shotgun (WGS) entry which is preliminary data.</text>
</comment>
<dbReference type="Proteomes" id="UP001249020">
    <property type="component" value="Unassembled WGS sequence"/>
</dbReference>
<proteinExistence type="predicted"/>
<dbReference type="InterPro" id="IPR025411">
    <property type="entry name" value="DUF4136"/>
</dbReference>
<protein>
    <submittedName>
        <fullName evidence="3">DUF4136 domain-containing protein</fullName>
    </submittedName>
</protein>
<feature type="domain" description="DUF4136" evidence="2">
    <location>
        <begin position="38"/>
        <end position="194"/>
    </location>
</feature>
<dbReference type="AlphaFoldDB" id="A0AAW8R1U5"/>
<dbReference type="PROSITE" id="PS51257">
    <property type="entry name" value="PROKAR_LIPOPROTEIN"/>
    <property type="match status" value="1"/>
</dbReference>
<dbReference type="EMBL" id="JAVRIE010000002">
    <property type="protein sequence ID" value="MDT0582404.1"/>
    <property type="molecule type" value="Genomic_DNA"/>
</dbReference>
<keyword evidence="4" id="KW-1185">Reference proteome</keyword>
<feature type="signal peptide" evidence="1">
    <location>
        <begin position="1"/>
        <end position="27"/>
    </location>
</feature>
<evidence type="ECO:0000313" key="4">
    <source>
        <dbReference type="Proteomes" id="UP001249020"/>
    </source>
</evidence>
<dbReference type="Gene3D" id="3.30.160.670">
    <property type="match status" value="1"/>
</dbReference>
<dbReference type="Pfam" id="PF13590">
    <property type="entry name" value="DUF4136"/>
    <property type="match status" value="1"/>
</dbReference>
<dbReference type="RefSeq" id="WP_311361165.1">
    <property type="nucleotide sequence ID" value="NZ_JAVRIE010000002.1"/>
</dbReference>
<organism evidence="3 4">
    <name type="scientific">Brumicola blandensis</name>
    <dbReference type="NCBI Taxonomy" id="3075611"/>
    <lineage>
        <taxon>Bacteria</taxon>
        <taxon>Pseudomonadati</taxon>
        <taxon>Pseudomonadota</taxon>
        <taxon>Gammaproteobacteria</taxon>
        <taxon>Alteromonadales</taxon>
        <taxon>Alteromonadaceae</taxon>
        <taxon>Brumicola</taxon>
    </lineage>
</organism>
<evidence type="ECO:0000256" key="1">
    <source>
        <dbReference type="SAM" id="SignalP"/>
    </source>
</evidence>
<feature type="chain" id="PRO_5043869121" evidence="1">
    <location>
        <begin position="28"/>
        <end position="197"/>
    </location>
</feature>
<evidence type="ECO:0000259" key="2">
    <source>
        <dbReference type="Pfam" id="PF13590"/>
    </source>
</evidence>
<gene>
    <name evidence="3" type="ORF">RM544_07620</name>
</gene>
<name>A0AAW8R1U5_9ALTE</name>